<evidence type="ECO:0000313" key="3">
    <source>
        <dbReference type="Proteomes" id="UP000263232"/>
    </source>
</evidence>
<evidence type="ECO:0000256" key="1">
    <source>
        <dbReference type="SAM" id="Phobius"/>
    </source>
</evidence>
<name>A0A347WLL9_9LACT</name>
<dbReference type="KEGG" id="abae:CL176_08175"/>
<keyword evidence="1" id="KW-0812">Transmembrane</keyword>
<dbReference type="AlphaFoldDB" id="A0A347WLL9"/>
<dbReference type="EMBL" id="CP023434">
    <property type="protein sequence ID" value="AXY25976.1"/>
    <property type="molecule type" value="Genomic_DNA"/>
</dbReference>
<keyword evidence="3" id="KW-1185">Reference proteome</keyword>
<protein>
    <recommendedName>
        <fullName evidence="4">Cell division protein FtsL</fullName>
    </recommendedName>
</protein>
<organism evidence="2 3">
    <name type="scientific">Suicoccus acidiformans</name>
    <dbReference type="NCBI Taxonomy" id="2036206"/>
    <lineage>
        <taxon>Bacteria</taxon>
        <taxon>Bacillati</taxon>
        <taxon>Bacillota</taxon>
        <taxon>Bacilli</taxon>
        <taxon>Lactobacillales</taxon>
        <taxon>Aerococcaceae</taxon>
        <taxon>Suicoccus</taxon>
    </lineage>
</organism>
<reference evidence="2 3" key="1">
    <citation type="submission" date="2017-09" db="EMBL/GenBank/DDBJ databases">
        <title>Complete genome sequence of Oxytococcus suis strain ZY16052.</title>
        <authorList>
            <person name="Li F."/>
        </authorList>
    </citation>
    <scope>NUCLEOTIDE SEQUENCE [LARGE SCALE GENOMIC DNA]</scope>
    <source>
        <strain evidence="2 3">ZY16052</strain>
    </source>
</reference>
<proteinExistence type="predicted"/>
<keyword evidence="1" id="KW-0472">Membrane</keyword>
<dbReference type="Proteomes" id="UP000263232">
    <property type="component" value="Chromosome"/>
</dbReference>
<sequence length="139" mass="15754">MERRSEIVHSPSEYLSTDNYARNSYVGTSHEAVRNIDTDTTDLQAKKRAKALGKGTWIALGVCMCITLILTVCNLVIQYRDAEMIRATQVYEQQIADLNLQTTQLMDQITEQYNFEAIKEAAEAEGLYVDESRVRNVGE</sequence>
<evidence type="ECO:0008006" key="4">
    <source>
        <dbReference type="Google" id="ProtNLM"/>
    </source>
</evidence>
<dbReference type="RefSeq" id="WP_118990876.1">
    <property type="nucleotide sequence ID" value="NZ_CP023434.1"/>
</dbReference>
<gene>
    <name evidence="2" type="ORF">CL176_08175</name>
</gene>
<keyword evidence="1" id="KW-1133">Transmembrane helix</keyword>
<accession>A0A347WLL9</accession>
<feature type="transmembrane region" description="Helical" evidence="1">
    <location>
        <begin position="57"/>
        <end position="77"/>
    </location>
</feature>
<evidence type="ECO:0000313" key="2">
    <source>
        <dbReference type="EMBL" id="AXY25976.1"/>
    </source>
</evidence>